<dbReference type="InterPro" id="IPR037165">
    <property type="entry name" value="AldOxase/xan_DH_Mopterin-bd_sf"/>
</dbReference>
<evidence type="ECO:0000256" key="1">
    <source>
        <dbReference type="SAM" id="MobiDB-lite"/>
    </source>
</evidence>
<proteinExistence type="predicted"/>
<dbReference type="EMBL" id="CP030239">
    <property type="protein sequence ID" value="AWX93904.1"/>
    <property type="molecule type" value="Genomic_DNA"/>
</dbReference>
<feature type="region of interest" description="Disordered" evidence="1">
    <location>
        <begin position="81"/>
        <end position="112"/>
    </location>
</feature>
<sequence>MFRRRMRDQRNFRAANSFMQMRKAGAAARAMLVAAAAEEWGVPASEITVKAGVVAHEAAGAGAGFGRVEAADQRAARAKHGACGPWASTHPCRAPPSPRDGGQVPHRPPPAG</sequence>
<evidence type="ECO:0000313" key="3">
    <source>
        <dbReference type="Proteomes" id="UP000249922"/>
    </source>
</evidence>
<dbReference type="Proteomes" id="UP000249922">
    <property type="component" value="Chromosome"/>
</dbReference>
<gene>
    <name evidence="2" type="ORF">DPM13_15305</name>
</gene>
<reference evidence="2 3" key="1">
    <citation type="submission" date="2018-06" db="EMBL/GenBank/DDBJ databases">
        <title>Complete genome sequence of Paracoccus mutanolyticus strain RSP-02 isolated from cellulosic waste.</title>
        <authorList>
            <person name="Amrutha R.N."/>
            <person name="Shrivastav A."/>
            <person name="Buddana S.K."/>
            <person name="Deshpande U."/>
            <person name="Prakasham R.S."/>
        </authorList>
    </citation>
    <scope>NUCLEOTIDE SEQUENCE [LARGE SCALE GENOMIC DNA]</scope>
    <source>
        <strain evidence="2 3">RSP-02</strain>
    </source>
</reference>
<evidence type="ECO:0000313" key="2">
    <source>
        <dbReference type="EMBL" id="AWX93904.1"/>
    </source>
</evidence>
<dbReference type="SUPFAM" id="SSF56003">
    <property type="entry name" value="Molybdenum cofactor-binding domain"/>
    <property type="match status" value="1"/>
</dbReference>
<name>A0ABN5M7D3_9RHOB</name>
<protein>
    <submittedName>
        <fullName evidence="2">Uncharacterized protein</fullName>
    </submittedName>
</protein>
<dbReference type="Gene3D" id="3.30.365.10">
    <property type="entry name" value="Aldehyde oxidase/xanthine dehydrogenase, molybdopterin binding domain"/>
    <property type="match status" value="1"/>
</dbReference>
<keyword evidence="3" id="KW-1185">Reference proteome</keyword>
<accession>A0ABN5M7D3</accession>
<organism evidence="2 3">
    <name type="scientific">Paracoccus mutanolyticus</name>
    <dbReference type="NCBI Taxonomy" id="1499308"/>
    <lineage>
        <taxon>Bacteria</taxon>
        <taxon>Pseudomonadati</taxon>
        <taxon>Pseudomonadota</taxon>
        <taxon>Alphaproteobacteria</taxon>
        <taxon>Rhodobacterales</taxon>
        <taxon>Paracoccaceae</taxon>
        <taxon>Paracoccus</taxon>
    </lineage>
</organism>